<comment type="pathway">
    <text evidence="1">Lipid metabolism; fatty acid beta-oxidation.</text>
</comment>
<organism evidence="7 8">
    <name type="scientific">Clavelina lepadiformis</name>
    <name type="common">Light-bulb sea squirt</name>
    <name type="synonym">Ascidia lepadiformis</name>
    <dbReference type="NCBI Taxonomy" id="159417"/>
    <lineage>
        <taxon>Eukaryota</taxon>
        <taxon>Metazoa</taxon>
        <taxon>Chordata</taxon>
        <taxon>Tunicata</taxon>
        <taxon>Ascidiacea</taxon>
        <taxon>Aplousobranchia</taxon>
        <taxon>Clavelinidae</taxon>
        <taxon>Clavelina</taxon>
    </lineage>
</organism>
<gene>
    <name evidence="7" type="ORF">CVLEPA_LOCUS26599</name>
</gene>
<dbReference type="InterPro" id="IPR045002">
    <property type="entry name" value="Ech1-like"/>
</dbReference>
<dbReference type="CDD" id="cd06558">
    <property type="entry name" value="crotonase-like"/>
    <property type="match status" value="1"/>
</dbReference>
<dbReference type="InterPro" id="IPR029045">
    <property type="entry name" value="ClpP/crotonase-like_dom_sf"/>
</dbReference>
<evidence type="ECO:0000313" key="8">
    <source>
        <dbReference type="Proteomes" id="UP001642483"/>
    </source>
</evidence>
<evidence type="ECO:0000256" key="1">
    <source>
        <dbReference type="ARBA" id="ARBA00005005"/>
    </source>
</evidence>
<dbReference type="SUPFAM" id="SSF52096">
    <property type="entry name" value="ClpP/crotonase"/>
    <property type="match status" value="1"/>
</dbReference>
<dbReference type="Gene3D" id="3.90.226.10">
    <property type="entry name" value="2-enoyl-CoA Hydratase, Chain A, domain 1"/>
    <property type="match status" value="1"/>
</dbReference>
<evidence type="ECO:0000313" key="7">
    <source>
        <dbReference type="EMBL" id="CAK8693303.1"/>
    </source>
</evidence>
<dbReference type="PANTHER" id="PTHR43149">
    <property type="entry name" value="ENOYL-COA HYDRATASE"/>
    <property type="match status" value="1"/>
</dbReference>
<dbReference type="EMBL" id="CAWYQH010000130">
    <property type="protein sequence ID" value="CAK8693303.1"/>
    <property type="molecule type" value="Genomic_DNA"/>
</dbReference>
<keyword evidence="8" id="KW-1185">Reference proteome</keyword>
<dbReference type="Pfam" id="PF00378">
    <property type="entry name" value="ECH_1"/>
    <property type="match status" value="1"/>
</dbReference>
<keyword evidence="4" id="KW-0443">Lipid metabolism</keyword>
<evidence type="ECO:0000256" key="6">
    <source>
        <dbReference type="RuleBase" id="RU003707"/>
    </source>
</evidence>
<dbReference type="InterPro" id="IPR001753">
    <property type="entry name" value="Enoyl-CoA_hydra/iso"/>
</dbReference>
<dbReference type="InterPro" id="IPR018376">
    <property type="entry name" value="Enoyl-CoA_hyd/isom_CS"/>
</dbReference>
<comment type="caution">
    <text evidence="7">The sequence shown here is derived from an EMBL/GenBank/DDBJ whole genome shotgun (WGS) entry which is preliminary data.</text>
</comment>
<keyword evidence="5" id="KW-0413">Isomerase</keyword>
<sequence>MAEKVSVESYKYDTLQVSSPIPYLLIVKMVSKGNLMNFQMWKEMSACFNQASNDETVRVVILSGAGDTFTNGLDLEEAAAALAPKPGHDAARSGFKIYDIVGIAQECTNAIEKCVKPVIAAVNGACYGGGLDVITACDIRLCVADAVFAVKELDVAIAQDMGTLQRLPKVVANDSLVRELCFTGRDFTSSEALACGLVSKVSKDSDALWEEALQMAELIAKKSPIGVQGSKVNLNFSRNHSIPDGLAFNRAWNAVMLQTEDIGKAAASPDATFTNI</sequence>
<proteinExistence type="inferred from homology"/>
<evidence type="ECO:0000256" key="5">
    <source>
        <dbReference type="ARBA" id="ARBA00023235"/>
    </source>
</evidence>
<comment type="similarity">
    <text evidence="2 6">Belongs to the enoyl-CoA hydratase/isomerase family.</text>
</comment>
<keyword evidence="3" id="KW-0276">Fatty acid metabolism</keyword>
<dbReference type="Gene3D" id="1.10.12.10">
    <property type="entry name" value="Lyase 2-enoyl-coa Hydratase, Chain A, domain 2"/>
    <property type="match status" value="1"/>
</dbReference>
<accession>A0ABP0GQM3</accession>
<dbReference type="InterPro" id="IPR014748">
    <property type="entry name" value="Enoyl-CoA_hydra_C"/>
</dbReference>
<evidence type="ECO:0000256" key="4">
    <source>
        <dbReference type="ARBA" id="ARBA00023098"/>
    </source>
</evidence>
<reference evidence="7 8" key="1">
    <citation type="submission" date="2024-02" db="EMBL/GenBank/DDBJ databases">
        <authorList>
            <person name="Daric V."/>
            <person name="Darras S."/>
        </authorList>
    </citation>
    <scope>NUCLEOTIDE SEQUENCE [LARGE SCALE GENOMIC DNA]</scope>
</reference>
<dbReference type="PANTHER" id="PTHR43149:SF1">
    <property type="entry name" value="DELTA(3,5)-DELTA(2,4)-DIENOYL-COA ISOMERASE, MITOCHONDRIAL"/>
    <property type="match status" value="1"/>
</dbReference>
<evidence type="ECO:0000256" key="3">
    <source>
        <dbReference type="ARBA" id="ARBA00022832"/>
    </source>
</evidence>
<name>A0ABP0GQM3_CLALP</name>
<dbReference type="Proteomes" id="UP001642483">
    <property type="component" value="Unassembled WGS sequence"/>
</dbReference>
<dbReference type="PROSITE" id="PS00166">
    <property type="entry name" value="ENOYL_COA_HYDRATASE"/>
    <property type="match status" value="1"/>
</dbReference>
<evidence type="ECO:0000256" key="2">
    <source>
        <dbReference type="ARBA" id="ARBA00005254"/>
    </source>
</evidence>
<protein>
    <submittedName>
        <fullName evidence="7">Uncharacterized protein</fullName>
    </submittedName>
</protein>